<keyword evidence="9" id="KW-1133">Transmembrane helix</keyword>
<feature type="transmembrane region" description="Helical" evidence="9">
    <location>
        <begin position="35"/>
        <end position="54"/>
    </location>
</feature>
<evidence type="ECO:0000256" key="1">
    <source>
        <dbReference type="ARBA" id="ARBA00001971"/>
    </source>
</evidence>
<evidence type="ECO:0000256" key="2">
    <source>
        <dbReference type="ARBA" id="ARBA00010617"/>
    </source>
</evidence>
<dbReference type="FunFam" id="1.10.630.10:FF:000021">
    <property type="entry name" value="Cytochrome P450 61"/>
    <property type="match status" value="1"/>
</dbReference>
<dbReference type="EMBL" id="CP033149">
    <property type="protein sequence ID" value="AYO42304.1"/>
    <property type="molecule type" value="Genomic_DNA"/>
</dbReference>
<keyword evidence="5 7" id="KW-0408">Iron</keyword>
<evidence type="ECO:0000313" key="10">
    <source>
        <dbReference type="EMBL" id="AYO42304.1"/>
    </source>
</evidence>
<dbReference type="PANTHER" id="PTHR24286:SF228">
    <property type="entry name" value="C-22 STEROL DESATURASE ERG5"/>
    <property type="match status" value="1"/>
</dbReference>
<keyword evidence="4 8" id="KW-0560">Oxidoreductase</keyword>
<dbReference type="InterPro" id="IPR017972">
    <property type="entry name" value="Cyt_P450_CS"/>
</dbReference>
<dbReference type="GO" id="GO:0000249">
    <property type="term" value="F:C-22 sterol desaturase (NADPH) activity"/>
    <property type="evidence" value="ECO:0007669"/>
    <property type="project" value="UniProtKB-EC"/>
</dbReference>
<dbReference type="GO" id="GO:0004497">
    <property type="term" value="F:monooxygenase activity"/>
    <property type="evidence" value="ECO:0007669"/>
    <property type="project" value="UniProtKB-KW"/>
</dbReference>
<accession>A0A3G2S2U8</accession>
<keyword evidence="3 7" id="KW-0479">Metal-binding</keyword>
<organism evidence="10 11">
    <name type="scientific">Malassezia restricta (strain ATCC 96810 / NBRC 103918 / CBS 7877)</name>
    <name type="common">Seborrheic dermatitis infection agent</name>
    <dbReference type="NCBI Taxonomy" id="425264"/>
    <lineage>
        <taxon>Eukaryota</taxon>
        <taxon>Fungi</taxon>
        <taxon>Dikarya</taxon>
        <taxon>Basidiomycota</taxon>
        <taxon>Ustilaginomycotina</taxon>
        <taxon>Malasseziomycetes</taxon>
        <taxon>Malasseziales</taxon>
        <taxon>Malasseziaceae</taxon>
        <taxon>Malassezia</taxon>
    </lineage>
</organism>
<evidence type="ECO:0000256" key="3">
    <source>
        <dbReference type="ARBA" id="ARBA00022723"/>
    </source>
</evidence>
<dbReference type="OrthoDB" id="1372046at2759"/>
<evidence type="ECO:0000256" key="7">
    <source>
        <dbReference type="PIRSR" id="PIRSR602403-1"/>
    </source>
</evidence>
<gene>
    <name evidence="10" type="primary">erg5</name>
    <name evidence="10" type="ORF">DNF11_1354</name>
</gene>
<dbReference type="CDD" id="cd11082">
    <property type="entry name" value="CYP61_CYP710"/>
    <property type="match status" value="1"/>
</dbReference>
<dbReference type="EC" id="1.14.19.41" evidence="6"/>
<feature type="binding site" description="axial binding residue" evidence="7">
    <location>
        <position position="475"/>
    </location>
    <ligand>
        <name>heme</name>
        <dbReference type="ChEBI" id="CHEBI:30413"/>
    </ligand>
    <ligandPart>
        <name>Fe</name>
        <dbReference type="ChEBI" id="CHEBI:18248"/>
    </ligandPart>
</feature>
<dbReference type="InterPro" id="IPR001128">
    <property type="entry name" value="Cyt_P450"/>
</dbReference>
<dbReference type="GO" id="GO:0005506">
    <property type="term" value="F:iron ion binding"/>
    <property type="evidence" value="ECO:0007669"/>
    <property type="project" value="InterPro"/>
</dbReference>
<protein>
    <recommendedName>
        <fullName evidence="6">sterol 22-desaturase</fullName>
        <ecNumber evidence="6">1.14.19.41</ecNumber>
    </recommendedName>
</protein>
<keyword evidence="9" id="KW-0472">Membrane</keyword>
<evidence type="ECO:0000256" key="5">
    <source>
        <dbReference type="ARBA" id="ARBA00023004"/>
    </source>
</evidence>
<evidence type="ECO:0000256" key="6">
    <source>
        <dbReference type="ARBA" id="ARBA00039038"/>
    </source>
</evidence>
<dbReference type="Proteomes" id="UP000269793">
    <property type="component" value="Chromosome II"/>
</dbReference>
<dbReference type="PROSITE" id="PS00086">
    <property type="entry name" value="CYTOCHROME_P450"/>
    <property type="match status" value="1"/>
</dbReference>
<dbReference type="PRINTS" id="PR00465">
    <property type="entry name" value="EP450IV"/>
</dbReference>
<dbReference type="InterPro" id="IPR002403">
    <property type="entry name" value="Cyt_P450_E_grp-IV"/>
</dbReference>
<dbReference type="GO" id="GO:0016125">
    <property type="term" value="P:sterol metabolic process"/>
    <property type="evidence" value="ECO:0007669"/>
    <property type="project" value="TreeGrafter"/>
</dbReference>
<evidence type="ECO:0000256" key="9">
    <source>
        <dbReference type="SAM" id="Phobius"/>
    </source>
</evidence>
<dbReference type="PRINTS" id="PR00385">
    <property type="entry name" value="P450"/>
</dbReference>
<keyword evidence="7 8" id="KW-0349">Heme</keyword>
<keyword evidence="8" id="KW-0503">Monooxygenase</keyword>
<sequence length="543" mass="60735">MATDATQQVWDSVAALNSTITDHVASVVPKSLHDISGMQVVFTVLALAVSLLAMEQVVYRVKKGGLPGPAWTIPLIGKFADSLHPSLEKYQEAWNSGSLSATSVFNIFIVIASSTEYTRKILNSPMHAEPCLVASAKKVLCHDNWVFLNGKAHVDYRKGLNTLFTSRALGIYLPIQEAIYKKHFQLWTASPKSEAEPFMLPLRHLNLETSLRVFCGNYISEQGAKQISDEYWLITMALELVNFPFALPGTKVYRAIQARKNAMKWFEHTAAESKKRMALGEEVTCLTDAWIRAMIDAREDRNNEDLGAEQRRVLVRDFSNREIGMVLLSFLFASQDAMSSGLTYLFQHLADHPEILRKVREEQYAIRNNDVEAPVTMDTVEKMTYTRAVVKESLRLKPPVLMVPYLARQAFPISKDYTAPKGSMVIPSFWNSLHDPAAYPSPDEFLPERWLEGPDSPAAKNPKNYLVFGNGPHNCIGKEYAMQHLVTVIGAASVLMNWEHKRTDLSEKVMIIATIYPTDGACLKFSRRPAPPMDAPAAVAAAM</sequence>
<dbReference type="STRING" id="425264.A0A3G2S2U8"/>
<dbReference type="Pfam" id="PF00067">
    <property type="entry name" value="p450"/>
    <property type="match status" value="1"/>
</dbReference>
<dbReference type="AlphaFoldDB" id="A0A3G2S2U8"/>
<evidence type="ECO:0000256" key="4">
    <source>
        <dbReference type="ARBA" id="ARBA00023002"/>
    </source>
</evidence>
<name>A0A3G2S2U8_MALR7</name>
<dbReference type="InterPro" id="IPR036396">
    <property type="entry name" value="Cyt_P450_sf"/>
</dbReference>
<keyword evidence="11" id="KW-1185">Reference proteome</keyword>
<reference evidence="10 11" key="1">
    <citation type="submission" date="2018-10" db="EMBL/GenBank/DDBJ databases">
        <title>Complete genome sequence of Malassezia restricta CBS 7877.</title>
        <authorList>
            <person name="Morand S.C."/>
            <person name="Bertignac M."/>
            <person name="Iltis A."/>
            <person name="Kolder I."/>
            <person name="Pirovano W."/>
            <person name="Jourdain R."/>
            <person name="Clavaud C."/>
        </authorList>
    </citation>
    <scope>NUCLEOTIDE SEQUENCE [LARGE SCALE GENOMIC DNA]</scope>
    <source>
        <strain evidence="10 11">CBS 7877</strain>
    </source>
</reference>
<evidence type="ECO:0000313" key="11">
    <source>
        <dbReference type="Proteomes" id="UP000269793"/>
    </source>
</evidence>
<dbReference type="PANTHER" id="PTHR24286">
    <property type="entry name" value="CYTOCHROME P450 26"/>
    <property type="match status" value="1"/>
</dbReference>
<comment type="cofactor">
    <cofactor evidence="1 7">
        <name>heme</name>
        <dbReference type="ChEBI" id="CHEBI:30413"/>
    </cofactor>
</comment>
<evidence type="ECO:0000256" key="8">
    <source>
        <dbReference type="RuleBase" id="RU000461"/>
    </source>
</evidence>
<dbReference type="Gene3D" id="1.10.630.10">
    <property type="entry name" value="Cytochrome P450"/>
    <property type="match status" value="1"/>
</dbReference>
<dbReference type="GO" id="GO:0020037">
    <property type="term" value="F:heme binding"/>
    <property type="evidence" value="ECO:0007669"/>
    <property type="project" value="InterPro"/>
</dbReference>
<comment type="similarity">
    <text evidence="2 8">Belongs to the cytochrome P450 family.</text>
</comment>
<dbReference type="SUPFAM" id="SSF48264">
    <property type="entry name" value="Cytochrome P450"/>
    <property type="match status" value="1"/>
</dbReference>
<keyword evidence="9" id="KW-0812">Transmembrane</keyword>
<proteinExistence type="inferred from homology"/>
<dbReference type="VEuPathDB" id="FungiDB:DNF11_1354"/>